<protein>
    <submittedName>
        <fullName evidence="1">Carboxyvinyl-carboxyphosphonate phosphorylmutase</fullName>
    </submittedName>
</protein>
<dbReference type="PANTHER" id="PTHR42905">
    <property type="entry name" value="PHOSPHOENOLPYRUVATE CARBOXYLASE"/>
    <property type="match status" value="1"/>
</dbReference>
<dbReference type="AlphaFoldDB" id="U5EC06"/>
<gene>
    <name evidence="1" type="ORF">NCAST_36_00190</name>
</gene>
<evidence type="ECO:0000313" key="1">
    <source>
        <dbReference type="EMBL" id="GAD87637.1"/>
    </source>
</evidence>
<dbReference type="RefSeq" id="WP_019046463.1">
    <property type="nucleotide sequence ID" value="NZ_BAFO02000036.1"/>
</dbReference>
<keyword evidence="2" id="KW-1185">Reference proteome</keyword>
<reference evidence="1 2" key="1">
    <citation type="journal article" date="2014" name="BMC Genomics">
        <title>Genome based analysis of type-I polyketide synthase and nonribosomal peptide synthetase gene clusters in seven strains of five representative Nocardia species.</title>
        <authorList>
            <person name="Komaki H."/>
            <person name="Ichikawa N."/>
            <person name="Hosoyama A."/>
            <person name="Takahashi-Nakaguchi A."/>
            <person name="Matsuzawa T."/>
            <person name="Suzuki K."/>
            <person name="Fujita N."/>
            <person name="Gonoi T."/>
        </authorList>
    </citation>
    <scope>NUCLEOTIDE SEQUENCE [LARGE SCALE GENOMIC DNA]</scope>
    <source>
        <strain evidence="1 2">NBRC 15531</strain>
    </source>
</reference>
<dbReference type="CDD" id="cd00377">
    <property type="entry name" value="ICL_PEPM"/>
    <property type="match status" value="1"/>
</dbReference>
<proteinExistence type="predicted"/>
<dbReference type="GO" id="GO:0003824">
    <property type="term" value="F:catalytic activity"/>
    <property type="evidence" value="ECO:0007669"/>
    <property type="project" value="InterPro"/>
</dbReference>
<dbReference type="GeneID" id="91516568"/>
<name>U5EC06_NOCAS</name>
<sequence>MSFHALHAGDTPLILPNAWDFTSGALLADAGFPAIATTSLGVAAAAGIPDGRAASGAETFALAAKLVRLPVPVSVDVEAGFADDPAEVADFVARLGALGVAGINIEDGRGNTALAAPQEQAELIRVVKERVPGMFVNARVDTYWFGMDRESTVRRAQLYTAAGADGLFVPGVTDPATVSTLVAATPLPLNTLYAPAGPDIDTLAALGVRRISTGSALYRAALGAAVGLARTLRGETGDLSDAPDYRRIQAVLDR</sequence>
<dbReference type="PANTHER" id="PTHR42905:SF16">
    <property type="entry name" value="CARBOXYPHOSPHONOENOLPYRUVATE PHOSPHONOMUTASE-LIKE PROTEIN (AFU_ORTHOLOGUE AFUA_5G07230)"/>
    <property type="match status" value="1"/>
</dbReference>
<dbReference type="Proteomes" id="UP000017048">
    <property type="component" value="Unassembled WGS sequence"/>
</dbReference>
<dbReference type="InterPro" id="IPR039556">
    <property type="entry name" value="ICL/PEPM"/>
</dbReference>
<accession>U5EC06</accession>
<dbReference type="InterPro" id="IPR040442">
    <property type="entry name" value="Pyrv_kinase-like_dom_sf"/>
</dbReference>
<dbReference type="eggNOG" id="COG2513">
    <property type="taxonomic scope" value="Bacteria"/>
</dbReference>
<organism evidence="1 2">
    <name type="scientific">Nocardia asteroides NBRC 15531</name>
    <dbReference type="NCBI Taxonomy" id="1110697"/>
    <lineage>
        <taxon>Bacteria</taxon>
        <taxon>Bacillati</taxon>
        <taxon>Actinomycetota</taxon>
        <taxon>Actinomycetes</taxon>
        <taxon>Mycobacteriales</taxon>
        <taxon>Nocardiaceae</taxon>
        <taxon>Nocardia</taxon>
    </lineage>
</organism>
<dbReference type="Pfam" id="PF13714">
    <property type="entry name" value="PEP_mutase"/>
    <property type="match status" value="1"/>
</dbReference>
<dbReference type="Gene3D" id="3.20.20.60">
    <property type="entry name" value="Phosphoenolpyruvate-binding domains"/>
    <property type="match status" value="1"/>
</dbReference>
<dbReference type="InterPro" id="IPR015813">
    <property type="entry name" value="Pyrv/PenolPyrv_kinase-like_dom"/>
</dbReference>
<dbReference type="STRING" id="1824.SAMN05444423_110177"/>
<comment type="caution">
    <text evidence="1">The sequence shown here is derived from an EMBL/GenBank/DDBJ whole genome shotgun (WGS) entry which is preliminary data.</text>
</comment>
<evidence type="ECO:0000313" key="2">
    <source>
        <dbReference type="Proteomes" id="UP000017048"/>
    </source>
</evidence>
<dbReference type="EMBL" id="BAFO02000036">
    <property type="protein sequence ID" value="GAD87637.1"/>
    <property type="molecule type" value="Genomic_DNA"/>
</dbReference>
<dbReference type="SUPFAM" id="SSF51621">
    <property type="entry name" value="Phosphoenolpyruvate/pyruvate domain"/>
    <property type="match status" value="1"/>
</dbReference>